<keyword evidence="3" id="KW-1185">Reference proteome</keyword>
<evidence type="ECO:0000313" key="3">
    <source>
        <dbReference type="Proteomes" id="UP001596547"/>
    </source>
</evidence>
<sequence length="88" mass="9993">MSALRPTARGRIRGSRRGRRGGYQFDRVENDTRWGEDLLVIEDDTEREVAFEVVVAGKDDPVVRDHERADLVVVRIGTERSVGSLDRV</sequence>
<gene>
    <name evidence="2" type="ORF">ACFQPE_03910</name>
</gene>
<dbReference type="AlphaFoldDB" id="A0ABD6A706"/>
<reference evidence="2 3" key="1">
    <citation type="journal article" date="2019" name="Int. J. Syst. Evol. Microbiol.">
        <title>The Global Catalogue of Microorganisms (GCM) 10K type strain sequencing project: providing services to taxonomists for standard genome sequencing and annotation.</title>
        <authorList>
            <consortium name="The Broad Institute Genomics Platform"/>
            <consortium name="The Broad Institute Genome Sequencing Center for Infectious Disease"/>
            <person name="Wu L."/>
            <person name="Ma J."/>
        </authorList>
    </citation>
    <scope>NUCLEOTIDE SEQUENCE [LARGE SCALE GENOMIC DNA]</scope>
    <source>
        <strain evidence="2 3">PSR21</strain>
    </source>
</reference>
<evidence type="ECO:0000256" key="1">
    <source>
        <dbReference type="SAM" id="MobiDB-lite"/>
    </source>
</evidence>
<evidence type="ECO:0000313" key="2">
    <source>
        <dbReference type="EMBL" id="MFC7315941.1"/>
    </source>
</evidence>
<accession>A0ABD6A706</accession>
<dbReference type="GeneID" id="79314920"/>
<comment type="caution">
    <text evidence="2">The sequence shown here is derived from an EMBL/GenBank/DDBJ whole genome shotgun (WGS) entry which is preliminary data.</text>
</comment>
<proteinExistence type="predicted"/>
<dbReference type="RefSeq" id="WP_276305343.1">
    <property type="nucleotide sequence ID" value="NZ_CP119992.1"/>
</dbReference>
<feature type="compositionally biased region" description="Basic residues" evidence="1">
    <location>
        <begin position="8"/>
        <end position="20"/>
    </location>
</feature>
<protein>
    <submittedName>
        <fullName evidence="2">Uncharacterized protein</fullName>
    </submittedName>
</protein>
<feature type="region of interest" description="Disordered" evidence="1">
    <location>
        <begin position="1"/>
        <end position="22"/>
    </location>
</feature>
<dbReference type="EMBL" id="JBHTBF010000001">
    <property type="protein sequence ID" value="MFC7315941.1"/>
    <property type="molecule type" value="Genomic_DNA"/>
</dbReference>
<dbReference type="Proteomes" id="UP001596547">
    <property type="component" value="Unassembled WGS sequence"/>
</dbReference>
<organism evidence="2 3">
    <name type="scientific">Halomarina halobia</name>
    <dbReference type="NCBI Taxonomy" id="3033386"/>
    <lineage>
        <taxon>Archaea</taxon>
        <taxon>Methanobacteriati</taxon>
        <taxon>Methanobacteriota</taxon>
        <taxon>Stenosarchaea group</taxon>
        <taxon>Halobacteria</taxon>
        <taxon>Halobacteriales</taxon>
        <taxon>Natronomonadaceae</taxon>
        <taxon>Halomarina</taxon>
    </lineage>
</organism>
<name>A0ABD6A706_9EURY</name>